<keyword evidence="3" id="KW-0032">Aminotransferase</keyword>
<dbReference type="PANTHER" id="PTHR42684:SF1">
    <property type="entry name" value="BETA-ALANINE--PYRUVATE AMINOTRANSFERASE"/>
    <property type="match status" value="1"/>
</dbReference>
<keyword evidence="7" id="KW-0670">Pyruvate</keyword>
<proteinExistence type="inferred from homology"/>
<dbReference type="InterPro" id="IPR015424">
    <property type="entry name" value="PyrdxlP-dep_Trfase"/>
</dbReference>
<evidence type="ECO:0000256" key="1">
    <source>
        <dbReference type="ARBA" id="ARBA00001933"/>
    </source>
</evidence>
<dbReference type="Gene3D" id="3.40.640.10">
    <property type="entry name" value="Type I PLP-dependent aspartate aminotransferase-like (Major domain)"/>
    <property type="match status" value="1"/>
</dbReference>
<dbReference type="SUPFAM" id="SSF53383">
    <property type="entry name" value="PLP-dependent transferases"/>
    <property type="match status" value="1"/>
</dbReference>
<evidence type="ECO:0000313" key="7">
    <source>
        <dbReference type="EMBL" id="SNZ20543.1"/>
    </source>
</evidence>
<dbReference type="CDD" id="cd00610">
    <property type="entry name" value="OAT_like"/>
    <property type="match status" value="1"/>
</dbReference>
<sequence>MTAYSRNKPISFDNHWMPFTANQDFAQNPRLVQSAKGMHYLTPEGEEILDMTAGLWCCNLGHGRDEIADAVHGQFKELDFAPSFNFGHPLSFELSERLAKMLPGDLNNLFFTNSGSESADTAIKIAYAYHDAKGDTGRKRIISRQRAYHGVNFCGVSLGGLTANRRAFGQWLPVDHLNSTHDLSRNSFTIGQPEYGGADMANELENLIAFHDASTIAAVIVEPIAGAGGVLLPPKGYLKRLREICDQHGILLIFDEVITGFGRTGKAFAAETFGVVPDIMTMAKGITSATVPMGAVACRDFIKEAVFSTSQGIEFFHGYTYSAHPLACAASLAALDIYDRENLWDRASGPVGDKLQEALQSLKDLPRVIDARGMAFIGAIEFEPLEGKPGAIGAALLKECWNQGIMIRGLGDAIAVSPPLIMEEAHIERFVDGFRKAVKVVLD</sequence>
<evidence type="ECO:0000256" key="5">
    <source>
        <dbReference type="ARBA" id="ARBA00022898"/>
    </source>
</evidence>
<dbReference type="GO" id="GO:0030170">
    <property type="term" value="F:pyridoxal phosphate binding"/>
    <property type="evidence" value="ECO:0007669"/>
    <property type="project" value="InterPro"/>
</dbReference>
<dbReference type="InterPro" id="IPR049704">
    <property type="entry name" value="Aminotrans_3_PPA_site"/>
</dbReference>
<comment type="similarity">
    <text evidence="2 6">Belongs to the class-III pyridoxal-phosphate-dependent aminotransferase family.</text>
</comment>
<dbReference type="Proteomes" id="UP000219439">
    <property type="component" value="Unassembled WGS sequence"/>
</dbReference>
<dbReference type="OrthoDB" id="9801834at2"/>
<dbReference type="EMBL" id="OBEL01000005">
    <property type="protein sequence ID" value="SNZ20543.1"/>
    <property type="molecule type" value="Genomic_DNA"/>
</dbReference>
<dbReference type="InterPro" id="IPR015422">
    <property type="entry name" value="PyrdxlP-dep_Trfase_small"/>
</dbReference>
<comment type="cofactor">
    <cofactor evidence="1">
        <name>pyridoxal 5'-phosphate</name>
        <dbReference type="ChEBI" id="CHEBI:597326"/>
    </cofactor>
</comment>
<gene>
    <name evidence="7" type="ORF">SAMN06265368_3647</name>
</gene>
<dbReference type="Pfam" id="PF00202">
    <property type="entry name" value="Aminotran_3"/>
    <property type="match status" value="1"/>
</dbReference>
<evidence type="ECO:0000256" key="2">
    <source>
        <dbReference type="ARBA" id="ARBA00008954"/>
    </source>
</evidence>
<keyword evidence="4" id="KW-0808">Transferase</keyword>
<dbReference type="PANTHER" id="PTHR42684">
    <property type="entry name" value="ADENOSYLMETHIONINE-8-AMINO-7-OXONONANOATE AMINOTRANSFERASE"/>
    <property type="match status" value="1"/>
</dbReference>
<dbReference type="FunFam" id="3.40.640.10:FF:000014">
    <property type="entry name" value="Adenosylmethionine-8-amino-7-oxononanoate aminotransferase, probable"/>
    <property type="match status" value="1"/>
</dbReference>
<dbReference type="InterPro" id="IPR005814">
    <property type="entry name" value="Aminotrans_3"/>
</dbReference>
<dbReference type="GO" id="GO:0004015">
    <property type="term" value="F:adenosylmethionine-8-amino-7-oxononanoate transaminase activity"/>
    <property type="evidence" value="ECO:0007669"/>
    <property type="project" value="TreeGrafter"/>
</dbReference>
<dbReference type="GO" id="GO:0009102">
    <property type="term" value="P:biotin biosynthetic process"/>
    <property type="evidence" value="ECO:0007669"/>
    <property type="project" value="TreeGrafter"/>
</dbReference>
<dbReference type="RefSeq" id="WP_097154918.1">
    <property type="nucleotide sequence ID" value="NZ_OBEL01000005.1"/>
</dbReference>
<evidence type="ECO:0000256" key="6">
    <source>
        <dbReference type="RuleBase" id="RU003560"/>
    </source>
</evidence>
<evidence type="ECO:0000313" key="8">
    <source>
        <dbReference type="Proteomes" id="UP000219439"/>
    </source>
</evidence>
<keyword evidence="8" id="KW-1185">Reference proteome</keyword>
<dbReference type="Gene3D" id="3.90.1150.10">
    <property type="entry name" value="Aspartate Aminotransferase, domain 1"/>
    <property type="match status" value="1"/>
</dbReference>
<evidence type="ECO:0000256" key="3">
    <source>
        <dbReference type="ARBA" id="ARBA00022576"/>
    </source>
</evidence>
<dbReference type="PROSITE" id="PS00600">
    <property type="entry name" value="AA_TRANSFER_CLASS_3"/>
    <property type="match status" value="1"/>
</dbReference>
<keyword evidence="5 6" id="KW-0663">Pyridoxal phosphate</keyword>
<reference evidence="7 8" key="1">
    <citation type="submission" date="2017-09" db="EMBL/GenBank/DDBJ databases">
        <authorList>
            <person name="Ehlers B."/>
            <person name="Leendertz F.H."/>
        </authorList>
    </citation>
    <scope>NUCLEOTIDE SEQUENCE [LARGE SCALE GENOMIC DNA]</scope>
    <source>
        <strain evidence="7 8">DSM 18289</strain>
    </source>
</reference>
<name>A0A285PGY7_9HYPH</name>
<protein>
    <submittedName>
        <fullName evidence="7">Beta-alanine--pyruvate transaminase</fullName>
    </submittedName>
</protein>
<dbReference type="AlphaFoldDB" id="A0A285PGY7"/>
<evidence type="ECO:0000256" key="4">
    <source>
        <dbReference type="ARBA" id="ARBA00022679"/>
    </source>
</evidence>
<accession>A0A285PGY7</accession>
<organism evidence="7 8">
    <name type="scientific">Cohaesibacter gelatinilyticus</name>
    <dbReference type="NCBI Taxonomy" id="372072"/>
    <lineage>
        <taxon>Bacteria</taxon>
        <taxon>Pseudomonadati</taxon>
        <taxon>Pseudomonadota</taxon>
        <taxon>Alphaproteobacteria</taxon>
        <taxon>Hyphomicrobiales</taxon>
        <taxon>Cohaesibacteraceae</taxon>
    </lineage>
</organism>
<dbReference type="InterPro" id="IPR015421">
    <property type="entry name" value="PyrdxlP-dep_Trfase_major"/>
</dbReference>